<dbReference type="AlphaFoldDB" id="A0A0V1KXN7"/>
<sequence>MGWLQSLEHWHLAYVKELTQKGIKTTGTVRNARIRDCPLMKPETIMKKCRGYFEHASDGKCICVDKMTTAVTIASNYYTHFPVGTVKRFSRAVKKHVDVAEPNILRQYN</sequence>
<dbReference type="PANTHER" id="PTHR47272:SF1">
    <property type="entry name" value="PIGGYBAC TRANSPOSABLE ELEMENT-DERIVED PROTEIN 3-LIKE"/>
    <property type="match status" value="1"/>
</dbReference>
<dbReference type="PANTHER" id="PTHR47272">
    <property type="entry name" value="DDE_TNP_1_7 DOMAIN-CONTAINING PROTEIN"/>
    <property type="match status" value="1"/>
</dbReference>
<organism evidence="1 2">
    <name type="scientific">Trichinella nativa</name>
    <dbReference type="NCBI Taxonomy" id="6335"/>
    <lineage>
        <taxon>Eukaryota</taxon>
        <taxon>Metazoa</taxon>
        <taxon>Ecdysozoa</taxon>
        <taxon>Nematoda</taxon>
        <taxon>Enoplea</taxon>
        <taxon>Dorylaimia</taxon>
        <taxon>Trichinellida</taxon>
        <taxon>Trichinellidae</taxon>
        <taxon>Trichinella</taxon>
    </lineage>
</organism>
<dbReference type="OrthoDB" id="5912665at2759"/>
<protein>
    <submittedName>
        <fullName evidence="1">PiggyBac transposable element-derived protein 3</fullName>
    </submittedName>
</protein>
<keyword evidence="2" id="KW-1185">Reference proteome</keyword>
<accession>A0A0V1KXN7</accession>
<dbReference type="STRING" id="6335.A0A0V1KXN7"/>
<proteinExistence type="predicted"/>
<reference evidence="1 2" key="1">
    <citation type="submission" date="2015-05" db="EMBL/GenBank/DDBJ databases">
        <title>Evolution of Trichinella species and genotypes.</title>
        <authorList>
            <person name="Korhonen P.K."/>
            <person name="Edoardo P."/>
            <person name="Giuseppe L.R."/>
            <person name="Gasser R.B."/>
        </authorList>
    </citation>
    <scope>NUCLEOTIDE SEQUENCE [LARGE SCALE GENOMIC DNA]</scope>
    <source>
        <strain evidence="1">ISS10</strain>
    </source>
</reference>
<name>A0A0V1KXN7_9BILA</name>
<dbReference type="Proteomes" id="UP000054721">
    <property type="component" value="Unassembled WGS sequence"/>
</dbReference>
<comment type="caution">
    <text evidence="1">The sequence shown here is derived from an EMBL/GenBank/DDBJ whole genome shotgun (WGS) entry which is preliminary data.</text>
</comment>
<evidence type="ECO:0000313" key="1">
    <source>
        <dbReference type="EMBL" id="KRZ52080.1"/>
    </source>
</evidence>
<evidence type="ECO:0000313" key="2">
    <source>
        <dbReference type="Proteomes" id="UP000054721"/>
    </source>
</evidence>
<gene>
    <name evidence="1" type="primary">PGBD3</name>
    <name evidence="1" type="ORF">T02_5090</name>
</gene>
<dbReference type="EMBL" id="JYDW01000204">
    <property type="protein sequence ID" value="KRZ52080.1"/>
    <property type="molecule type" value="Genomic_DNA"/>
</dbReference>